<proteinExistence type="predicted"/>
<dbReference type="CDD" id="cd16033">
    <property type="entry name" value="sulfatase_like"/>
    <property type="match status" value="1"/>
</dbReference>
<dbReference type="Gene3D" id="3.40.720.10">
    <property type="entry name" value="Alkaline Phosphatase, subunit A"/>
    <property type="match status" value="1"/>
</dbReference>
<dbReference type="InterPro" id="IPR017850">
    <property type="entry name" value="Alkaline_phosphatase_core_sf"/>
</dbReference>
<evidence type="ECO:0000313" key="5">
    <source>
        <dbReference type="EMBL" id="RXK56357.1"/>
    </source>
</evidence>
<keyword evidence="1" id="KW-0479">Metal-binding</keyword>
<evidence type="ECO:0000313" key="6">
    <source>
        <dbReference type="Proteomes" id="UP000290218"/>
    </source>
</evidence>
<dbReference type="InterPro" id="IPR000917">
    <property type="entry name" value="Sulfatase_N"/>
</dbReference>
<dbReference type="GO" id="GO:0008484">
    <property type="term" value="F:sulfuric ester hydrolase activity"/>
    <property type="evidence" value="ECO:0007669"/>
    <property type="project" value="TreeGrafter"/>
</dbReference>
<feature type="region of interest" description="Disordered" evidence="3">
    <location>
        <begin position="114"/>
        <end position="136"/>
    </location>
</feature>
<dbReference type="EMBL" id="SDHX01000001">
    <property type="protein sequence ID" value="RXK56357.1"/>
    <property type="molecule type" value="Genomic_DNA"/>
</dbReference>
<evidence type="ECO:0000256" key="2">
    <source>
        <dbReference type="ARBA" id="ARBA00022801"/>
    </source>
</evidence>
<organism evidence="5 6">
    <name type="scientific">Oleiharenicola lentus</name>
    <dbReference type="NCBI Taxonomy" id="2508720"/>
    <lineage>
        <taxon>Bacteria</taxon>
        <taxon>Pseudomonadati</taxon>
        <taxon>Verrucomicrobiota</taxon>
        <taxon>Opitutia</taxon>
        <taxon>Opitutales</taxon>
        <taxon>Opitutaceae</taxon>
        <taxon>Oleiharenicola</taxon>
    </lineage>
</organism>
<dbReference type="RefSeq" id="WP_129047726.1">
    <property type="nucleotide sequence ID" value="NZ_SDHX01000001.1"/>
</dbReference>
<comment type="caution">
    <text evidence="5">The sequence shown here is derived from an EMBL/GenBank/DDBJ whole genome shotgun (WGS) entry which is preliminary data.</text>
</comment>
<dbReference type="Proteomes" id="UP000290218">
    <property type="component" value="Unassembled WGS sequence"/>
</dbReference>
<evidence type="ECO:0000259" key="4">
    <source>
        <dbReference type="Pfam" id="PF00884"/>
    </source>
</evidence>
<dbReference type="PANTHER" id="PTHR45953:SF1">
    <property type="entry name" value="IDURONATE 2-SULFATASE"/>
    <property type="match status" value="1"/>
</dbReference>
<dbReference type="AlphaFoldDB" id="A0A4Q1CB76"/>
<dbReference type="GO" id="GO:0005737">
    <property type="term" value="C:cytoplasm"/>
    <property type="evidence" value="ECO:0007669"/>
    <property type="project" value="TreeGrafter"/>
</dbReference>
<gene>
    <name evidence="5" type="ORF">ESB00_10945</name>
</gene>
<dbReference type="PANTHER" id="PTHR45953">
    <property type="entry name" value="IDURONATE 2-SULFATASE"/>
    <property type="match status" value="1"/>
</dbReference>
<protein>
    <submittedName>
        <fullName evidence="5">DUF4976 domain-containing protein</fullName>
    </submittedName>
</protein>
<keyword evidence="6" id="KW-1185">Reference proteome</keyword>
<evidence type="ECO:0000256" key="1">
    <source>
        <dbReference type="ARBA" id="ARBA00022723"/>
    </source>
</evidence>
<dbReference type="OrthoDB" id="9803751at2"/>
<dbReference type="Pfam" id="PF00884">
    <property type="entry name" value="Sulfatase"/>
    <property type="match status" value="1"/>
</dbReference>
<name>A0A4Q1CB76_9BACT</name>
<dbReference type="GO" id="GO:0046872">
    <property type="term" value="F:metal ion binding"/>
    <property type="evidence" value="ECO:0007669"/>
    <property type="project" value="UniProtKB-KW"/>
</dbReference>
<accession>A0A4Q1CB76</accession>
<feature type="domain" description="Sulfatase N-terminal" evidence="4">
    <location>
        <begin position="6"/>
        <end position="365"/>
    </location>
</feature>
<dbReference type="SUPFAM" id="SSF53649">
    <property type="entry name" value="Alkaline phosphatase-like"/>
    <property type="match status" value="1"/>
</dbReference>
<evidence type="ECO:0000256" key="3">
    <source>
        <dbReference type="SAM" id="MobiDB-lite"/>
    </source>
</evidence>
<sequence>MSDTRPNFLVIMTDQQRADSVSLDTAGWTPHLASFAREAVNLSQTYCPSPHCCPSRATFFTGLYPSRHGVWNNVLNQHALSRGPRPGVRQWSTSLATAGYDLHFSGKWHVDADSDPEDHGWTEHHTSAAHGQDHHGPKWDFYEKLAREPASSGPRPPGLIRRPGYGDQRIYETLPSGGKMVHDDDAFAGALRALEQVKNGAKPWMLYAGFIGPHDPYAVPPEWLAKIPDFACELPPSYADDLRDKPVIYQRLREQLWDQLSPNEVREARRHYLAYCAYTDHLLGRLLAKLDSIGQRENTIVIFLSDHGDYAGDHGLFCKGIAGFRAAYHVPCYVRWPAGKLATGTTQEALVSLADFGPTFLELAGLPVPAFGFTGRSLVPVLRSVTPADWRDALVTQCNGVELAYTQRIVFTKEWKYIYNGFDRDELYDLVNDPHEMTNLAARPEHRDVVRAMCRRLWKFARAEGDELLSNYFTIGLAPFGPAEAFRD</sequence>
<reference evidence="5 6" key="1">
    <citation type="submission" date="2019-01" db="EMBL/GenBank/DDBJ databases">
        <title>Lacunisphaera sp. strain TWA-58.</title>
        <authorList>
            <person name="Chen W.-M."/>
        </authorList>
    </citation>
    <scope>NUCLEOTIDE SEQUENCE [LARGE SCALE GENOMIC DNA]</scope>
    <source>
        <strain evidence="5 6">TWA-58</strain>
    </source>
</reference>
<keyword evidence="2" id="KW-0378">Hydrolase</keyword>